<dbReference type="OrthoDB" id="7689335at2"/>
<comment type="similarity">
    <text evidence="2">Belongs to the CowN family.</text>
</comment>
<protein>
    <recommendedName>
        <fullName evidence="2">N(2)-fixation sustaining protein CowN</fullName>
    </recommendedName>
    <alternativeName>
        <fullName evidence="2">CO weal-nitrogenase</fullName>
    </alternativeName>
</protein>
<keyword evidence="4" id="KW-1185">Reference proteome</keyword>
<evidence type="ECO:0000313" key="3">
    <source>
        <dbReference type="EMBL" id="RAU22959.1"/>
    </source>
</evidence>
<comment type="function">
    <text evidence="2">Is required to sustain N(2)-dependent growth in the presence of low levels of carbon monoxide (CO). Probably acts by protecting the N(2) fixation ability of the nitrogenase complex, which is inactivated in the presence of CO.</text>
</comment>
<sequence>MTISRPADRYASFRGIDCEGNAKIVIERILALIDNPANGNALWDRFRERLAEAGKLGARKADELCLACSHTYYIEELFEDASDEIGLAALRRLEDECC</sequence>
<dbReference type="RefSeq" id="WP_112142941.1">
    <property type="nucleotide sequence ID" value="NZ_PGTO01000003.1"/>
</dbReference>
<evidence type="ECO:0000256" key="1">
    <source>
        <dbReference type="ARBA" id="ARBA00023231"/>
    </source>
</evidence>
<evidence type="ECO:0000313" key="4">
    <source>
        <dbReference type="Proteomes" id="UP000251075"/>
    </source>
</evidence>
<comment type="caution">
    <text evidence="3">The sequence shown here is derived from an EMBL/GenBank/DDBJ whole genome shotgun (WGS) entry which is preliminary data.</text>
</comment>
<dbReference type="InterPro" id="IPR024899">
    <property type="entry name" value="CowN"/>
</dbReference>
<accession>A0A364P0T6</accession>
<dbReference type="EMBL" id="PGTO01000003">
    <property type="protein sequence ID" value="RAU22959.1"/>
    <property type="molecule type" value="Genomic_DNA"/>
</dbReference>
<dbReference type="AlphaFoldDB" id="A0A364P0T6"/>
<dbReference type="GO" id="GO:0009399">
    <property type="term" value="P:nitrogen fixation"/>
    <property type="evidence" value="ECO:0007669"/>
    <property type="project" value="UniProtKB-UniRule"/>
</dbReference>
<proteinExistence type="inferred from homology"/>
<gene>
    <name evidence="2" type="primary">cowN</name>
    <name evidence="3" type="ORF">CU669_06155</name>
</gene>
<dbReference type="NCBIfam" id="NF033689">
    <property type="entry name" value="N2Fix_CO_CowN"/>
    <property type="match status" value="1"/>
</dbReference>
<organism evidence="3 4">
    <name type="scientific">Paramagnetospirillum kuznetsovii</name>
    <dbReference type="NCBI Taxonomy" id="2053833"/>
    <lineage>
        <taxon>Bacteria</taxon>
        <taxon>Pseudomonadati</taxon>
        <taxon>Pseudomonadota</taxon>
        <taxon>Alphaproteobacteria</taxon>
        <taxon>Rhodospirillales</taxon>
        <taxon>Magnetospirillaceae</taxon>
        <taxon>Paramagnetospirillum</taxon>
    </lineage>
</organism>
<dbReference type="Proteomes" id="UP000251075">
    <property type="component" value="Unassembled WGS sequence"/>
</dbReference>
<name>A0A364P0T6_9PROT</name>
<dbReference type="HAMAP" id="MF_02117">
    <property type="entry name" value="CowN"/>
    <property type="match status" value="1"/>
</dbReference>
<dbReference type="Pfam" id="PF20543">
    <property type="entry name" value="CowN"/>
    <property type="match status" value="1"/>
</dbReference>
<evidence type="ECO:0000256" key="2">
    <source>
        <dbReference type="HAMAP-Rule" id="MF_02117"/>
    </source>
</evidence>
<keyword evidence="1 2" id="KW-0535">Nitrogen fixation</keyword>
<reference evidence="3 4" key="1">
    <citation type="submission" date="2017-11" db="EMBL/GenBank/DDBJ databases">
        <title>Draft genome sequence of magnetotactic bacterium Magnetospirillum kuznetsovii LBB-42.</title>
        <authorList>
            <person name="Grouzdev D.S."/>
            <person name="Rysina M.S."/>
            <person name="Baslerov R.V."/>
            <person name="Koziaeva V."/>
        </authorList>
    </citation>
    <scope>NUCLEOTIDE SEQUENCE [LARGE SCALE GENOMIC DNA]</scope>
    <source>
        <strain evidence="3 4">LBB-42</strain>
    </source>
</reference>